<feature type="transmembrane region" description="Helical" evidence="9">
    <location>
        <begin position="249"/>
        <end position="273"/>
    </location>
</feature>
<feature type="domain" description="ABC transmembrane type-1" evidence="10">
    <location>
        <begin position="67"/>
        <end position="270"/>
    </location>
</feature>
<comment type="caution">
    <text evidence="9">Lacks conserved residue(s) required for the propagation of feature annotation.</text>
</comment>
<dbReference type="InterPro" id="IPR000515">
    <property type="entry name" value="MetI-like"/>
</dbReference>
<feature type="transmembrane region" description="Helical" evidence="9">
    <location>
        <begin position="74"/>
        <end position="93"/>
    </location>
</feature>
<comment type="caution">
    <text evidence="11">The sequence shown here is derived from an EMBL/GenBank/DDBJ whole genome shotgun (WGS) entry which is preliminary data.</text>
</comment>
<keyword evidence="6 9" id="KW-0764">Sulfate transport</keyword>
<dbReference type="InterPro" id="IPR035906">
    <property type="entry name" value="MetI-like_sf"/>
</dbReference>
<feature type="transmembrane region" description="Helical" evidence="9">
    <location>
        <begin position="195"/>
        <end position="213"/>
    </location>
</feature>
<comment type="subcellular location">
    <subcellularLocation>
        <location evidence="1">Cell membrane</location>
        <topology evidence="1">Multi-pass membrane protein</topology>
    </subcellularLocation>
</comment>
<proteinExistence type="inferred from homology"/>
<dbReference type="NCBIfam" id="TIGR02139">
    <property type="entry name" value="permease_CysT"/>
    <property type="match status" value="1"/>
</dbReference>
<dbReference type="PANTHER" id="PTHR30406">
    <property type="entry name" value="SULFATE TRANSPORT SYSTEM PERMEASE PROTEIN"/>
    <property type="match status" value="1"/>
</dbReference>
<dbReference type="GO" id="GO:0005886">
    <property type="term" value="C:plasma membrane"/>
    <property type="evidence" value="ECO:0007669"/>
    <property type="project" value="UniProtKB-SubCell"/>
</dbReference>
<dbReference type="GO" id="GO:0015419">
    <property type="term" value="F:ABC-type sulfate transporter activity"/>
    <property type="evidence" value="ECO:0007669"/>
    <property type="project" value="UniProtKB-UniRule"/>
</dbReference>
<keyword evidence="5 9" id="KW-1133">Transmembrane helix</keyword>
<evidence type="ECO:0000256" key="1">
    <source>
        <dbReference type="ARBA" id="ARBA00004651"/>
    </source>
</evidence>
<evidence type="ECO:0000313" key="12">
    <source>
        <dbReference type="Proteomes" id="UP000050420"/>
    </source>
</evidence>
<evidence type="ECO:0000256" key="8">
    <source>
        <dbReference type="ARBA" id="ARBA00025323"/>
    </source>
</evidence>
<dbReference type="NCBIfam" id="TIGR00969">
    <property type="entry name" value="3a0106s02"/>
    <property type="match status" value="1"/>
</dbReference>
<comment type="function">
    <text evidence="9">Part of the ABC transporter complex (TC 3.A.1.6.1) involved in sulfate/thiosulfate import.</text>
</comment>
<evidence type="ECO:0000256" key="5">
    <source>
        <dbReference type="ARBA" id="ARBA00022989"/>
    </source>
</evidence>
<dbReference type="SUPFAM" id="SSF161098">
    <property type="entry name" value="MetI-like"/>
    <property type="match status" value="1"/>
</dbReference>
<dbReference type="InterPro" id="IPR005667">
    <property type="entry name" value="Sulph_transpt2"/>
</dbReference>
<feature type="transmembrane region" description="Helical" evidence="9">
    <location>
        <begin position="20"/>
        <end position="44"/>
    </location>
</feature>
<feature type="transmembrane region" description="Helical" evidence="9">
    <location>
        <begin position="105"/>
        <end position="127"/>
    </location>
</feature>
<sequence length="281" mass="30479">MQVKPGTFMSRRISPVIPGFGLTLGYTLVYLSLIVLIPLAAMFVHAAQLTWDQFWTIITAPRVIAALKLSFGTAFYAALINGVIGTLLAWVLVRYTFPGRKIIDAMIDLPFALPTAVAGIALTALYAPNGWVGQFAADLGFKIAYTPLGITLALTFVTLPFVVRTVQPVLADIPKEVEEAAACLGARPLQVFRHILVPALLPAWLTGFALAFARGVGEYGSVIFIAGNMPMKTEILPLLIMVKLDQYDYTGATAIGVMMLVVSFILLLLINLLQRRIETPS</sequence>
<evidence type="ECO:0000256" key="6">
    <source>
        <dbReference type="ARBA" id="ARBA00023032"/>
    </source>
</evidence>
<name>A0A0P9XP64_PSEA0</name>
<reference evidence="11 12" key="1">
    <citation type="submission" date="2015-09" db="EMBL/GenBank/DDBJ databases">
        <title>Genome announcement of multiple Pseudomonas syringae strains.</title>
        <authorList>
            <person name="Thakur S."/>
            <person name="Wang P.W."/>
            <person name="Gong Y."/>
            <person name="Weir B.S."/>
            <person name="Guttman D.S."/>
        </authorList>
    </citation>
    <scope>NUCLEOTIDE SEQUENCE [LARGE SCALE GENOMIC DNA]</scope>
    <source>
        <strain evidence="11 12">ICMP4331</strain>
    </source>
</reference>
<comment type="function">
    <text evidence="8">Part of the ABC transporter complex CysAWTP (TC 3.A.1.6.1) involved in sulfate/thiosulfate import. Probably responsible for the translocation of the substrate across the membrane.</text>
</comment>
<dbReference type="EMBL" id="LJQU01000212">
    <property type="protein sequence ID" value="KPX96558.1"/>
    <property type="molecule type" value="Genomic_DNA"/>
</dbReference>
<dbReference type="Proteomes" id="UP000050420">
    <property type="component" value="Unassembled WGS sequence"/>
</dbReference>
<dbReference type="CDD" id="cd06261">
    <property type="entry name" value="TM_PBP2"/>
    <property type="match status" value="1"/>
</dbReference>
<keyword evidence="3 9" id="KW-0813">Transport</keyword>
<feature type="transmembrane region" description="Helical" evidence="9">
    <location>
        <begin position="139"/>
        <end position="163"/>
    </location>
</feature>
<dbReference type="FunFam" id="1.10.3720.10:FF:000004">
    <property type="entry name" value="Sulfate transport system permease protein CysT"/>
    <property type="match status" value="1"/>
</dbReference>
<organism evidence="11 12">
    <name type="scientific">Pseudomonas amygdali pv. mori</name>
    <dbReference type="NCBI Taxonomy" id="34065"/>
    <lineage>
        <taxon>Bacteria</taxon>
        <taxon>Pseudomonadati</taxon>
        <taxon>Pseudomonadota</taxon>
        <taxon>Gammaproteobacteria</taxon>
        <taxon>Pseudomonadales</taxon>
        <taxon>Pseudomonadaceae</taxon>
        <taxon>Pseudomonas</taxon>
        <taxon>Pseudomonas amygdali</taxon>
    </lineage>
</organism>
<evidence type="ECO:0000313" key="11">
    <source>
        <dbReference type="EMBL" id="KPX96558.1"/>
    </source>
</evidence>
<gene>
    <name evidence="11" type="ORF">ALO63_04760</name>
</gene>
<evidence type="ECO:0000259" key="10">
    <source>
        <dbReference type="PROSITE" id="PS50928"/>
    </source>
</evidence>
<dbReference type="PANTHER" id="PTHR30406:SF8">
    <property type="entry name" value="SULFATE TRANSPORT SYSTEM PERMEASE PROTEIN CYST"/>
    <property type="match status" value="1"/>
</dbReference>
<keyword evidence="7 9" id="KW-0472">Membrane</keyword>
<keyword evidence="4 9" id="KW-0812">Transmembrane</keyword>
<dbReference type="PATRIC" id="fig|34065.5.peg.2003"/>
<evidence type="ECO:0000256" key="7">
    <source>
        <dbReference type="ARBA" id="ARBA00023136"/>
    </source>
</evidence>
<dbReference type="PROSITE" id="PS50928">
    <property type="entry name" value="ABC_TM1"/>
    <property type="match status" value="1"/>
</dbReference>
<dbReference type="InterPro" id="IPR011865">
    <property type="entry name" value="CysT_permease"/>
</dbReference>
<dbReference type="Pfam" id="PF00528">
    <property type="entry name" value="BPD_transp_1"/>
    <property type="match status" value="1"/>
</dbReference>
<evidence type="ECO:0000256" key="2">
    <source>
        <dbReference type="ARBA" id="ARBA00011779"/>
    </source>
</evidence>
<accession>A0A0P9XP64</accession>
<dbReference type="Gene3D" id="1.10.3720.10">
    <property type="entry name" value="MetI-like"/>
    <property type="match status" value="1"/>
</dbReference>
<evidence type="ECO:0000256" key="4">
    <source>
        <dbReference type="ARBA" id="ARBA00022692"/>
    </source>
</evidence>
<evidence type="ECO:0000256" key="3">
    <source>
        <dbReference type="ARBA" id="ARBA00022448"/>
    </source>
</evidence>
<dbReference type="AlphaFoldDB" id="A0A0P9XP64"/>
<comment type="similarity">
    <text evidence="9">Belongs to the binding-protein-dependent transport system permease family. CysTW subfamily.</text>
</comment>
<protein>
    <recommendedName>
        <fullName evidence="9">Sulfate transport system permease protein CysT</fullName>
    </recommendedName>
</protein>
<comment type="subunit">
    <text evidence="2">The complex is composed of two ATP-binding proteins (CysA), two transmembrane proteins (CysT and CysW) and a solute-binding protein (CysP).</text>
</comment>
<evidence type="ECO:0000256" key="9">
    <source>
        <dbReference type="RuleBase" id="RU366001"/>
    </source>
</evidence>